<name>B1KPU6_SHEWM</name>
<dbReference type="EMBL" id="CP000961">
    <property type="protein sequence ID" value="ACA87629.1"/>
    <property type="molecule type" value="Genomic_DNA"/>
</dbReference>
<reference evidence="2 3" key="1">
    <citation type="submission" date="2008-02" db="EMBL/GenBank/DDBJ databases">
        <title>Complete sequence of Shewanella woodyi ATCC 51908.</title>
        <authorList>
            <consortium name="US DOE Joint Genome Institute"/>
            <person name="Copeland A."/>
            <person name="Lucas S."/>
            <person name="Lapidus A."/>
            <person name="Glavina del Rio T."/>
            <person name="Dalin E."/>
            <person name="Tice H."/>
            <person name="Bruce D."/>
            <person name="Goodwin L."/>
            <person name="Pitluck S."/>
            <person name="Sims D."/>
            <person name="Brettin T."/>
            <person name="Detter J.C."/>
            <person name="Han C."/>
            <person name="Kuske C.R."/>
            <person name="Schmutz J."/>
            <person name="Larimer F."/>
            <person name="Land M."/>
            <person name="Hauser L."/>
            <person name="Kyrpides N."/>
            <person name="Lykidis A."/>
            <person name="Zhao J.-S."/>
            <person name="Richardson P."/>
        </authorList>
    </citation>
    <scope>NUCLEOTIDE SEQUENCE [LARGE SCALE GENOMIC DNA]</scope>
    <source>
        <strain evidence="3">ATCC 51908 / MS32</strain>
    </source>
</reference>
<dbReference type="NCBIfam" id="TIGR02001">
    <property type="entry name" value="gcw_chp"/>
    <property type="match status" value="1"/>
</dbReference>
<sequence length="239" mass="26560" precursor="true">MNYLLKSLFAFLLFGLFPTQGQGEVNYFGYIAATTDHRAYGVSLTQKDPAMQLHAGLATENGFYVGTFISTFNFIDDASPYEAGENLETDLYAGYRFGLSEELVLSVTLYQYLIQGTDRGINLDFTELMIDLYSPYGQFSFSHTLNDILGDLSQDSAYRVEYNKTLALWDTGLSLDIQLGHWNTKDALGEAYLYYNLGISAPIGPVMACIAYNGTDNSGEALFGDIAEGTYYAKLTWAF</sequence>
<evidence type="ECO:0000313" key="2">
    <source>
        <dbReference type="EMBL" id="ACA87629.1"/>
    </source>
</evidence>
<dbReference type="HOGENOM" id="CLU_1085417_0_0_6"/>
<dbReference type="eggNOG" id="ENOG5031HD9">
    <property type="taxonomic scope" value="Bacteria"/>
</dbReference>
<evidence type="ECO:0000256" key="1">
    <source>
        <dbReference type="SAM" id="SignalP"/>
    </source>
</evidence>
<organism evidence="2 3">
    <name type="scientific">Shewanella woodyi (strain ATCC 51908 / MS32)</name>
    <dbReference type="NCBI Taxonomy" id="392500"/>
    <lineage>
        <taxon>Bacteria</taxon>
        <taxon>Pseudomonadati</taxon>
        <taxon>Pseudomonadota</taxon>
        <taxon>Gammaproteobacteria</taxon>
        <taxon>Alteromonadales</taxon>
        <taxon>Shewanellaceae</taxon>
        <taxon>Shewanella</taxon>
    </lineage>
</organism>
<protein>
    <submittedName>
        <fullName evidence="2">Uncharacterized protein</fullName>
    </submittedName>
</protein>
<evidence type="ECO:0000313" key="3">
    <source>
        <dbReference type="Proteomes" id="UP000002168"/>
    </source>
</evidence>
<dbReference type="KEGG" id="swd:Swoo_3360"/>
<feature type="chain" id="PRO_5002767286" evidence="1">
    <location>
        <begin position="22"/>
        <end position="239"/>
    </location>
</feature>
<dbReference type="InterPro" id="IPR010239">
    <property type="entry name" value="CHP02001"/>
</dbReference>
<dbReference type="STRING" id="392500.Swoo_3360"/>
<gene>
    <name evidence="2" type="ordered locus">Swoo_3360</name>
</gene>
<feature type="signal peptide" evidence="1">
    <location>
        <begin position="1"/>
        <end position="21"/>
    </location>
</feature>
<dbReference type="Proteomes" id="UP000002168">
    <property type="component" value="Chromosome"/>
</dbReference>
<accession>B1KPU6</accession>
<dbReference type="AlphaFoldDB" id="B1KPU6"/>
<dbReference type="Pfam" id="PF09694">
    <property type="entry name" value="Gcw_chp"/>
    <property type="match status" value="1"/>
</dbReference>
<proteinExistence type="predicted"/>
<keyword evidence="3" id="KW-1185">Reference proteome</keyword>
<keyword evidence="1" id="KW-0732">Signal</keyword>
<dbReference type="RefSeq" id="WP_012325964.1">
    <property type="nucleotide sequence ID" value="NC_010506.1"/>
</dbReference>